<evidence type="ECO:0000313" key="3">
    <source>
        <dbReference type="Proteomes" id="UP000199612"/>
    </source>
</evidence>
<sequence>MKTKTKAWISAGLLALTLIVNAMGAFGWINDMSQQEVSDMYPTLITPAPSTFSIWSVIYTFLIISIILMLIRYNDAYYEEAIEEINYLFWLSCFLNIIWIITFSYILIGLSTLFIFAFLIVMVLIVKRVGKIQTKRRWLLPLTFGLYSGWLFIATVVNISAWLVKIEWNGFGIAEEIWAVTVLLIAVGLTAFVLFNTENAIFPIPIAWAYFGIYNKLISPEGYQGDYTALQYTALIGIVLLIGLAAIQFYKNHYKIMPRHLEKDDV</sequence>
<dbReference type="PANTHER" id="PTHR33802:SF1">
    <property type="entry name" value="XK-RELATED PROTEIN"/>
    <property type="match status" value="1"/>
</dbReference>
<feature type="transmembrane region" description="Helical" evidence="1">
    <location>
        <begin position="200"/>
        <end position="217"/>
    </location>
</feature>
<reference evidence="3" key="1">
    <citation type="submission" date="2016-10" db="EMBL/GenBank/DDBJ databases">
        <authorList>
            <person name="Varghese N."/>
            <person name="Submissions S."/>
        </authorList>
    </citation>
    <scope>NUCLEOTIDE SEQUENCE [LARGE SCALE GENOMIC DNA]</scope>
    <source>
        <strain evidence="3">DSM 23664</strain>
    </source>
</reference>
<organism evidence="2 3">
    <name type="scientific">Alkalibacterium subtropicum</name>
    <dbReference type="NCBI Taxonomy" id="753702"/>
    <lineage>
        <taxon>Bacteria</taxon>
        <taxon>Bacillati</taxon>
        <taxon>Bacillota</taxon>
        <taxon>Bacilli</taxon>
        <taxon>Lactobacillales</taxon>
        <taxon>Carnobacteriaceae</taxon>
        <taxon>Alkalibacterium</taxon>
    </lineage>
</organism>
<protein>
    <submittedName>
        <fullName evidence="2">TspO and MBR related proteins</fullName>
    </submittedName>
</protein>
<evidence type="ECO:0000313" key="2">
    <source>
        <dbReference type="EMBL" id="SFC23793.1"/>
    </source>
</evidence>
<dbReference type="STRING" id="753702.SAMN04488102_10484"/>
<dbReference type="RefSeq" id="WP_091529336.1">
    <property type="nucleotide sequence ID" value="NZ_FOLT01000004.1"/>
</dbReference>
<gene>
    <name evidence="2" type="ORF">SAMN04488102_10484</name>
</gene>
<accession>A0A1I1HQR6</accession>
<dbReference type="OrthoDB" id="5189031at2"/>
<evidence type="ECO:0000256" key="1">
    <source>
        <dbReference type="SAM" id="Phobius"/>
    </source>
</evidence>
<name>A0A1I1HQR6_9LACT</name>
<dbReference type="AlphaFoldDB" id="A0A1I1HQR6"/>
<dbReference type="InterPro" id="IPR038330">
    <property type="entry name" value="TspO/MBR-related_sf"/>
</dbReference>
<keyword evidence="1" id="KW-1133">Transmembrane helix</keyword>
<keyword evidence="1" id="KW-0812">Transmembrane</keyword>
<feature type="transmembrane region" description="Helical" evidence="1">
    <location>
        <begin position="138"/>
        <end position="164"/>
    </location>
</feature>
<feature type="transmembrane region" description="Helical" evidence="1">
    <location>
        <begin position="229"/>
        <end position="250"/>
    </location>
</feature>
<feature type="transmembrane region" description="Helical" evidence="1">
    <location>
        <begin position="51"/>
        <end position="73"/>
    </location>
</feature>
<keyword evidence="3" id="KW-1185">Reference proteome</keyword>
<feature type="transmembrane region" description="Helical" evidence="1">
    <location>
        <begin position="85"/>
        <end position="101"/>
    </location>
</feature>
<dbReference type="PANTHER" id="PTHR33802">
    <property type="entry name" value="SI:CH211-161H7.5-RELATED"/>
    <property type="match status" value="1"/>
</dbReference>
<proteinExistence type="predicted"/>
<keyword evidence="1" id="KW-0472">Membrane</keyword>
<dbReference type="EMBL" id="FOLT01000004">
    <property type="protein sequence ID" value="SFC23793.1"/>
    <property type="molecule type" value="Genomic_DNA"/>
</dbReference>
<feature type="transmembrane region" description="Helical" evidence="1">
    <location>
        <begin position="107"/>
        <end position="126"/>
    </location>
</feature>
<feature type="transmembrane region" description="Helical" evidence="1">
    <location>
        <begin position="176"/>
        <end position="195"/>
    </location>
</feature>
<dbReference type="Proteomes" id="UP000199612">
    <property type="component" value="Unassembled WGS sequence"/>
</dbReference>
<dbReference type="Gene3D" id="1.20.1260.100">
    <property type="entry name" value="TspO/MBR protein"/>
    <property type="match status" value="1"/>
</dbReference>